<dbReference type="AlphaFoldDB" id="A0A1C6S0K8"/>
<dbReference type="RefSeq" id="WP_245730214.1">
    <property type="nucleotide sequence ID" value="NZ_FMHW01000002.1"/>
</dbReference>
<dbReference type="EMBL" id="FMHW01000002">
    <property type="protein sequence ID" value="SCL23006.1"/>
    <property type="molecule type" value="Genomic_DNA"/>
</dbReference>
<evidence type="ECO:0000313" key="1">
    <source>
        <dbReference type="EMBL" id="SCL23006.1"/>
    </source>
</evidence>
<organism evidence="1 2">
    <name type="scientific">Micromonospora pallida</name>
    <dbReference type="NCBI Taxonomy" id="145854"/>
    <lineage>
        <taxon>Bacteria</taxon>
        <taxon>Bacillati</taxon>
        <taxon>Actinomycetota</taxon>
        <taxon>Actinomycetes</taxon>
        <taxon>Micromonosporales</taxon>
        <taxon>Micromonosporaceae</taxon>
        <taxon>Micromonospora</taxon>
    </lineage>
</organism>
<reference evidence="2" key="1">
    <citation type="submission" date="2016-06" db="EMBL/GenBank/DDBJ databases">
        <authorList>
            <person name="Varghese N."/>
            <person name="Submissions Spin"/>
        </authorList>
    </citation>
    <scope>NUCLEOTIDE SEQUENCE [LARGE SCALE GENOMIC DNA]</scope>
    <source>
        <strain evidence="2">DSM 43817</strain>
    </source>
</reference>
<gene>
    <name evidence="1" type="ORF">GA0074692_1499</name>
</gene>
<evidence type="ECO:0000313" key="2">
    <source>
        <dbReference type="Proteomes" id="UP000198959"/>
    </source>
</evidence>
<evidence type="ECO:0008006" key="3">
    <source>
        <dbReference type="Google" id="ProtNLM"/>
    </source>
</evidence>
<protein>
    <recommendedName>
        <fullName evidence="3">Secreted protein</fullName>
    </recommendedName>
</protein>
<keyword evidence="2" id="KW-1185">Reference proteome</keyword>
<sequence length="855" mass="91341">MSDWRFDHLATGDVRAAMVSVTGLTEERRRDLAKALLVHVREGERSWWWNDYAAALAVVAVGCLPSAAQTAQLLGRRAVSLRRTAAAPVIEVARQRGVTWLADLAYRLADRLPRTDPGDGWAFVAELLTAEQAPPPTGETFVSGWVSDLSWPRDGRRNGPLAERLAADPFLDALLPRLFEVDGVGVAMAFDDSSTREKMALPRALAELAGTGRLDRTVLLDGCLSRLLRDDRPAALRAFVALHDLLAPTVAEVATRAAGYLRLLADAPAPVATMAQKALRQWDDLEVEALLEASRTVLARPDKALARTQLGWLDRLARRRADHAAEIAEVLAVALDHPAADVRDRAGTLTARHGYAPPPVVVTVSGDDLPPSPAPASTPPPITDPDELAEEVAALLGGELRALPLDRVLDGLVRLAGADRPRLHRALVPVLDRHRHRLDDHPWDPCCLCGLLGDVLYTAVEPSRAEQRRGRWHALMAGVGPSPETEQQSGEARVPALHRLLRARLAEVGSRVGSPGYPALLATPTSVTGAVDPLALYERIARLGSGGPWRWDLTQALLRLPTGFDEPLAAKAAALRSPAGDRLAVWLREGGLPRPVHEVVTVPRRQRRKSYDWEYDRLPKQRRQVRLAPPEGHHDRLGLLTVPPVLVGIDHGNRATLWAPVLPWHPAVVAAHALPEVASTADQDARGGAAILPLLAESGGEGGPALDLALAYGLGARHEADRVAALDALLLLAAAGTLDAPAIGGHLGELAASGSVLPTRALTPLRDAATAGAPLTTWRLLAAALPAILAVPTAPRGTPDLLTLAAETATRVGVRIEVPGLAEVAARGGSSRLVREARRLTEALDGVSRTGQRTS</sequence>
<accession>A0A1C6S0K8</accession>
<dbReference type="Proteomes" id="UP000198959">
    <property type="component" value="Unassembled WGS sequence"/>
</dbReference>
<proteinExistence type="predicted"/>
<name>A0A1C6S0K8_9ACTN</name>
<dbReference type="STRING" id="145854.GA0074692_1499"/>